<proteinExistence type="inferred from homology"/>
<protein>
    <submittedName>
        <fullName evidence="3">Sulfatase-like hydrolase/transferase</fullName>
    </submittedName>
</protein>
<dbReference type="SUPFAM" id="SSF53649">
    <property type="entry name" value="Alkaline phosphatase-like"/>
    <property type="match status" value="1"/>
</dbReference>
<dbReference type="PANTHER" id="PTHR42693">
    <property type="entry name" value="ARYLSULFATASE FAMILY MEMBER"/>
    <property type="match status" value="1"/>
</dbReference>
<dbReference type="PANTHER" id="PTHR42693:SF33">
    <property type="entry name" value="ARYLSULFATASE"/>
    <property type="match status" value="1"/>
</dbReference>
<evidence type="ECO:0000313" key="3">
    <source>
        <dbReference type="EMBL" id="MDS0300286.1"/>
    </source>
</evidence>
<dbReference type="Proteomes" id="UP001257060">
    <property type="component" value="Unassembled WGS sequence"/>
</dbReference>
<evidence type="ECO:0000313" key="4">
    <source>
        <dbReference type="Proteomes" id="UP001257060"/>
    </source>
</evidence>
<comment type="similarity">
    <text evidence="1">Belongs to the sulfatase family.</text>
</comment>
<organism evidence="3 4">
    <name type="scientific">Halogeometricum salsisoli</name>
    <dbReference type="NCBI Taxonomy" id="2950536"/>
    <lineage>
        <taxon>Archaea</taxon>
        <taxon>Methanobacteriati</taxon>
        <taxon>Methanobacteriota</taxon>
        <taxon>Stenosarchaea group</taxon>
        <taxon>Halobacteria</taxon>
        <taxon>Halobacteriales</taxon>
        <taxon>Haloferacaceae</taxon>
        <taxon>Halogeometricum</taxon>
    </lineage>
</organism>
<comment type="caution">
    <text evidence="3">The sequence shown here is derived from an EMBL/GenBank/DDBJ whole genome shotgun (WGS) entry which is preliminary data.</text>
</comment>
<dbReference type="Pfam" id="PF00884">
    <property type="entry name" value="Sulfatase"/>
    <property type="match status" value="1"/>
</dbReference>
<name>A0ABU2GHL8_9EURY</name>
<gene>
    <name evidence="3" type="ORF">NDI76_16185</name>
</gene>
<sequence length="483" mass="54780">MDGEEFKRLTSMRTNHISELARSVVGNERIRRARGAIGPIYRATLYNLVQPVQNRVRFRRRLSDVPQYDLDDRNVLFVAVDCLRNDHLSRAGYDRETTPFLDSVGNYYPNCASAASWTYSSVPSILTGMYPHNHGAVFESKFRNEGMDTPPTRVREDVYTLPEVLAKEGYDTYLSTAIATAELPVRGRFKNANIYHDSHYNEPAEDMVDHLLEWWDSADGPRFGYVHLGDLHTHLRRPEMKPFGEIPNIPDVEHWDFTHTTEPEDKFKAYRQAKLKLYDSNLRYVDDQIRRLFGALSVRDELDDTLIVVVGDHGEEFWERVELERNHFKDPRGIYGTGHGHALIPEVLFVPLIIVGGSDRQTTEWTSTTDIVPTTLAELSASNKLLSSLDGVPLQDPVPDRGVLAEEIAYGYDQQAVVRDGHLLIHSPHENETVVLDIATDKLVDDPELASKLKADLADEKHVGTAAGLDSKTEERLTDLGYI</sequence>
<dbReference type="InterPro" id="IPR050738">
    <property type="entry name" value="Sulfatase"/>
</dbReference>
<accession>A0ABU2GHL8</accession>
<dbReference type="Gene3D" id="3.40.720.10">
    <property type="entry name" value="Alkaline Phosphatase, subunit A"/>
    <property type="match status" value="1"/>
</dbReference>
<evidence type="ECO:0000259" key="2">
    <source>
        <dbReference type="Pfam" id="PF00884"/>
    </source>
</evidence>
<feature type="domain" description="Sulfatase N-terminal" evidence="2">
    <location>
        <begin position="73"/>
        <end position="376"/>
    </location>
</feature>
<dbReference type="RefSeq" id="WP_310925182.1">
    <property type="nucleotide sequence ID" value="NZ_JAMQOP010000003.1"/>
</dbReference>
<keyword evidence="4" id="KW-1185">Reference proteome</keyword>
<dbReference type="EMBL" id="JAMQOP010000003">
    <property type="protein sequence ID" value="MDS0300286.1"/>
    <property type="molecule type" value="Genomic_DNA"/>
</dbReference>
<dbReference type="InterPro" id="IPR000917">
    <property type="entry name" value="Sulfatase_N"/>
</dbReference>
<reference evidence="3 4" key="1">
    <citation type="submission" date="2022-06" db="EMBL/GenBank/DDBJ databases">
        <title>Halogeometricum sp. a new haloarchaeum isolate from saline soil.</title>
        <authorList>
            <person name="Strakova D."/>
            <person name="Galisteo C."/>
            <person name="Sanchez-Porro C."/>
            <person name="Ventosa A."/>
        </authorList>
    </citation>
    <scope>NUCLEOTIDE SEQUENCE [LARGE SCALE GENOMIC DNA]</scope>
    <source>
        <strain evidence="3 4">S1BR25-6</strain>
    </source>
</reference>
<evidence type="ECO:0000256" key="1">
    <source>
        <dbReference type="ARBA" id="ARBA00008779"/>
    </source>
</evidence>
<dbReference type="InterPro" id="IPR017850">
    <property type="entry name" value="Alkaline_phosphatase_core_sf"/>
</dbReference>